<keyword evidence="2" id="KW-1185">Reference proteome</keyword>
<dbReference type="EMBL" id="CM001880">
    <property type="protein sequence ID" value="EOX97850.1"/>
    <property type="molecule type" value="Genomic_DNA"/>
</dbReference>
<protein>
    <submittedName>
        <fullName evidence="1">Uncharacterized protein</fullName>
    </submittedName>
</protein>
<organism evidence="1 2">
    <name type="scientific">Theobroma cacao</name>
    <name type="common">Cacao</name>
    <name type="synonym">Cocoa</name>
    <dbReference type="NCBI Taxonomy" id="3641"/>
    <lineage>
        <taxon>Eukaryota</taxon>
        <taxon>Viridiplantae</taxon>
        <taxon>Streptophyta</taxon>
        <taxon>Embryophyta</taxon>
        <taxon>Tracheophyta</taxon>
        <taxon>Spermatophyta</taxon>
        <taxon>Magnoliopsida</taxon>
        <taxon>eudicotyledons</taxon>
        <taxon>Gunneridae</taxon>
        <taxon>Pentapetalae</taxon>
        <taxon>rosids</taxon>
        <taxon>malvids</taxon>
        <taxon>Malvales</taxon>
        <taxon>Malvaceae</taxon>
        <taxon>Byttnerioideae</taxon>
        <taxon>Theobroma</taxon>
    </lineage>
</organism>
<evidence type="ECO:0000313" key="1">
    <source>
        <dbReference type="EMBL" id="EOX97850.1"/>
    </source>
</evidence>
<dbReference type="HOGENOM" id="CLU_2676043_0_0_1"/>
<name>A0A061DYR5_THECC</name>
<sequence>MLAAMPPRDTSPIKYSYMLCFLTLGGRYDIPAENISANLYLRLCSSLCLLKQLLTFQKEQIGPWVDVKACHKSKG</sequence>
<gene>
    <name evidence="1" type="ORF">TCM_006774</name>
</gene>
<dbReference type="InParanoid" id="A0A061DYR5"/>
<dbReference type="Gramene" id="EOX97850">
    <property type="protein sequence ID" value="EOX97850"/>
    <property type="gene ID" value="TCM_006774"/>
</dbReference>
<accession>A0A061DYR5</accession>
<dbReference type="Proteomes" id="UP000026915">
    <property type="component" value="Chromosome 2"/>
</dbReference>
<reference evidence="1 2" key="1">
    <citation type="journal article" date="2013" name="Genome Biol.">
        <title>The genome sequence of the most widely cultivated cacao type and its use to identify candidate genes regulating pod color.</title>
        <authorList>
            <person name="Motamayor J.C."/>
            <person name="Mockaitis K."/>
            <person name="Schmutz J."/>
            <person name="Haiminen N."/>
            <person name="Iii D.L."/>
            <person name="Cornejo O."/>
            <person name="Findley S.D."/>
            <person name="Zheng P."/>
            <person name="Utro F."/>
            <person name="Royaert S."/>
            <person name="Saski C."/>
            <person name="Jenkins J."/>
            <person name="Podicheti R."/>
            <person name="Zhao M."/>
            <person name="Scheffler B.E."/>
            <person name="Stack J.C."/>
            <person name="Feltus F.A."/>
            <person name="Mustiga G.M."/>
            <person name="Amores F."/>
            <person name="Phillips W."/>
            <person name="Marelli J.P."/>
            <person name="May G.D."/>
            <person name="Shapiro H."/>
            <person name="Ma J."/>
            <person name="Bustamante C.D."/>
            <person name="Schnell R.J."/>
            <person name="Main D."/>
            <person name="Gilbert D."/>
            <person name="Parida L."/>
            <person name="Kuhn D.N."/>
        </authorList>
    </citation>
    <scope>NUCLEOTIDE SEQUENCE [LARGE SCALE GENOMIC DNA]</scope>
    <source>
        <strain evidence="2">cv. Matina 1-6</strain>
    </source>
</reference>
<evidence type="ECO:0000313" key="2">
    <source>
        <dbReference type="Proteomes" id="UP000026915"/>
    </source>
</evidence>
<dbReference type="AlphaFoldDB" id="A0A061DYR5"/>
<proteinExistence type="predicted"/>